<feature type="chain" id="PRO_5034046445" evidence="14">
    <location>
        <begin position="21"/>
        <end position="308"/>
    </location>
</feature>
<dbReference type="GO" id="GO:0005540">
    <property type="term" value="F:hyaluronic acid binding"/>
    <property type="evidence" value="ECO:0007669"/>
    <property type="project" value="Ensembl"/>
</dbReference>
<dbReference type="InterPro" id="IPR000538">
    <property type="entry name" value="Link_dom"/>
</dbReference>
<keyword evidence="7 13" id="KW-0472">Membrane</keyword>
<evidence type="ECO:0000256" key="13">
    <source>
        <dbReference type="SAM" id="Phobius"/>
    </source>
</evidence>
<keyword evidence="17" id="KW-1185">Reference proteome</keyword>
<dbReference type="InterPro" id="IPR016186">
    <property type="entry name" value="C-type_lectin-like/link_sf"/>
</dbReference>
<dbReference type="GO" id="GO:0005886">
    <property type="term" value="C:plasma membrane"/>
    <property type="evidence" value="ECO:0007669"/>
    <property type="project" value="Ensembl"/>
</dbReference>
<dbReference type="SMART" id="SM00445">
    <property type="entry name" value="LINK"/>
    <property type="match status" value="1"/>
</dbReference>
<accession>A0A8D0C9Q0</accession>
<evidence type="ECO:0000256" key="7">
    <source>
        <dbReference type="ARBA" id="ARBA00023136"/>
    </source>
</evidence>
<keyword evidence="3" id="KW-0964">Secreted</keyword>
<dbReference type="PROSITE" id="PS50963">
    <property type="entry name" value="LINK_2"/>
    <property type="match status" value="1"/>
</dbReference>
<keyword evidence="5 14" id="KW-0732">Signal</keyword>
<protein>
    <submittedName>
        <fullName evidence="16">Lymphatic vessel endothelial hyaluronan receptor 1</fullName>
    </submittedName>
</protein>
<dbReference type="Pfam" id="PF00193">
    <property type="entry name" value="Xlink"/>
    <property type="match status" value="1"/>
</dbReference>
<keyword evidence="9" id="KW-0675">Receptor</keyword>
<dbReference type="GO" id="GO:0006898">
    <property type="term" value="P:receptor-mediated endocytosis"/>
    <property type="evidence" value="ECO:0007669"/>
    <property type="project" value="Ensembl"/>
</dbReference>
<reference evidence="16" key="1">
    <citation type="submission" date="2025-08" db="UniProtKB">
        <authorList>
            <consortium name="Ensembl"/>
        </authorList>
    </citation>
    <scope>IDENTIFICATION</scope>
</reference>
<evidence type="ECO:0000256" key="3">
    <source>
        <dbReference type="ARBA" id="ARBA00022525"/>
    </source>
</evidence>
<dbReference type="GO" id="GO:0004888">
    <property type="term" value="F:transmembrane signaling receptor activity"/>
    <property type="evidence" value="ECO:0007669"/>
    <property type="project" value="Ensembl"/>
</dbReference>
<comment type="caution">
    <text evidence="11">Lacks conserved residue(s) required for the propagation of feature annotation.</text>
</comment>
<feature type="region of interest" description="Disordered" evidence="12">
    <location>
        <begin position="271"/>
        <end position="308"/>
    </location>
</feature>
<evidence type="ECO:0000256" key="5">
    <source>
        <dbReference type="ARBA" id="ARBA00022729"/>
    </source>
</evidence>
<dbReference type="GO" id="GO:0005576">
    <property type="term" value="C:extracellular region"/>
    <property type="evidence" value="ECO:0007669"/>
    <property type="project" value="UniProtKB-SubCell"/>
</dbReference>
<evidence type="ECO:0000256" key="11">
    <source>
        <dbReference type="PROSITE-ProRule" id="PRU00323"/>
    </source>
</evidence>
<comment type="subcellular location">
    <subcellularLocation>
        <location evidence="1">Membrane</location>
        <topology evidence="1">Single-pass membrane protein</topology>
    </subcellularLocation>
    <subcellularLocation>
        <location evidence="2">Secreted</location>
    </subcellularLocation>
</comment>
<feature type="disulfide bond" evidence="11">
    <location>
        <begin position="84"/>
        <end position="105"/>
    </location>
</feature>
<organism evidence="16 17">
    <name type="scientific">Salvator merianae</name>
    <name type="common">Argentine black and white tegu</name>
    <name type="synonym">Tupinambis merianae</name>
    <dbReference type="NCBI Taxonomy" id="96440"/>
    <lineage>
        <taxon>Eukaryota</taxon>
        <taxon>Metazoa</taxon>
        <taxon>Chordata</taxon>
        <taxon>Craniata</taxon>
        <taxon>Vertebrata</taxon>
        <taxon>Euteleostomi</taxon>
        <taxon>Lepidosauria</taxon>
        <taxon>Squamata</taxon>
        <taxon>Bifurcata</taxon>
        <taxon>Unidentata</taxon>
        <taxon>Episquamata</taxon>
        <taxon>Laterata</taxon>
        <taxon>Teiioidea</taxon>
        <taxon>Teiidae</taxon>
        <taxon>Salvator</taxon>
    </lineage>
</organism>
<dbReference type="GO" id="GO:0038024">
    <property type="term" value="F:cargo receptor activity"/>
    <property type="evidence" value="ECO:0007669"/>
    <property type="project" value="Ensembl"/>
</dbReference>
<evidence type="ECO:0000256" key="1">
    <source>
        <dbReference type="ARBA" id="ARBA00004167"/>
    </source>
</evidence>
<dbReference type="GeneTree" id="ENSGT00530000063822"/>
<dbReference type="AlphaFoldDB" id="A0A8D0C9Q0"/>
<evidence type="ECO:0000256" key="10">
    <source>
        <dbReference type="ARBA" id="ARBA00023180"/>
    </source>
</evidence>
<reference evidence="16" key="2">
    <citation type="submission" date="2025-09" db="UniProtKB">
        <authorList>
            <consortium name="Ensembl"/>
        </authorList>
    </citation>
    <scope>IDENTIFICATION</scope>
</reference>
<dbReference type="GO" id="GO:0002693">
    <property type="term" value="P:positive regulation of cellular extravasation"/>
    <property type="evidence" value="ECO:0007669"/>
    <property type="project" value="Ensembl"/>
</dbReference>
<name>A0A8D0C9Q0_SALMN</name>
<evidence type="ECO:0000256" key="4">
    <source>
        <dbReference type="ARBA" id="ARBA00022692"/>
    </source>
</evidence>
<feature type="signal peptide" evidence="14">
    <location>
        <begin position="1"/>
        <end position="20"/>
    </location>
</feature>
<dbReference type="InterPro" id="IPR043210">
    <property type="entry name" value="CD44_antigen-like"/>
</dbReference>
<dbReference type="Proteomes" id="UP000694421">
    <property type="component" value="Unplaced"/>
</dbReference>
<feature type="domain" description="Link" evidence="15">
    <location>
        <begin position="39"/>
        <end position="129"/>
    </location>
</feature>
<evidence type="ECO:0000313" key="17">
    <source>
        <dbReference type="Proteomes" id="UP000694421"/>
    </source>
</evidence>
<evidence type="ECO:0000256" key="14">
    <source>
        <dbReference type="SAM" id="SignalP"/>
    </source>
</evidence>
<keyword evidence="6 13" id="KW-1133">Transmembrane helix</keyword>
<evidence type="ECO:0000256" key="9">
    <source>
        <dbReference type="ARBA" id="ARBA00023170"/>
    </source>
</evidence>
<dbReference type="OMA" id="ILPNPKC"/>
<evidence type="ECO:0000256" key="2">
    <source>
        <dbReference type="ARBA" id="ARBA00004613"/>
    </source>
</evidence>
<dbReference type="PANTHER" id="PTHR10225">
    <property type="entry name" value="HYALURONAN RECEPTOR"/>
    <property type="match status" value="1"/>
</dbReference>
<evidence type="ECO:0000256" key="8">
    <source>
        <dbReference type="ARBA" id="ARBA00023157"/>
    </source>
</evidence>
<evidence type="ECO:0000256" key="12">
    <source>
        <dbReference type="SAM" id="MobiDB-lite"/>
    </source>
</evidence>
<keyword evidence="8 11" id="KW-1015">Disulfide bond</keyword>
<dbReference type="Gene3D" id="3.10.100.10">
    <property type="entry name" value="Mannose-Binding Protein A, subunit A"/>
    <property type="match status" value="1"/>
</dbReference>
<dbReference type="GO" id="GO:0030214">
    <property type="term" value="P:hyaluronan catabolic process"/>
    <property type="evidence" value="ECO:0007669"/>
    <property type="project" value="Ensembl"/>
</dbReference>
<dbReference type="PANTHER" id="PTHR10225:SF2">
    <property type="entry name" value="LYMPHATIC VESSEL ENDOTHELIAL HYALURONIC ACID RECEPTOR 1"/>
    <property type="match status" value="1"/>
</dbReference>
<keyword evidence="10" id="KW-0325">Glycoprotein</keyword>
<feature type="transmembrane region" description="Helical" evidence="13">
    <location>
        <begin position="217"/>
        <end position="245"/>
    </location>
</feature>
<dbReference type="GO" id="GO:0007155">
    <property type="term" value="P:cell adhesion"/>
    <property type="evidence" value="ECO:0007669"/>
    <property type="project" value="InterPro"/>
</dbReference>
<keyword evidence="4 13" id="KW-0812">Transmembrane</keyword>
<evidence type="ECO:0000259" key="15">
    <source>
        <dbReference type="PROSITE" id="PS50963"/>
    </source>
</evidence>
<dbReference type="InterPro" id="IPR016187">
    <property type="entry name" value="CTDL_fold"/>
</dbReference>
<proteinExistence type="predicted"/>
<dbReference type="SUPFAM" id="SSF56436">
    <property type="entry name" value="C-type lectin-like"/>
    <property type="match status" value="1"/>
</dbReference>
<sequence length="308" mass="34352">MASHFGITSFFFSVWSLSLTIQDTSVLQDIYTSDCRIAGVTMVSYKNRGDFDFLHGQTVCMQLGLRIARKSEIEKARMNGFETCSFGWVEEGLVVISRISPNLKCGQNKTGVVPWRVSQIRKFYVYCYNSSDTWINSCIPEESTTALLDTSTDINVTSTAWSQDTSAAIETTHSKQIKKSKVRIVCVTEIMSTPETTMEEETLNPAQKHTAFKHDGVLFGGVPIVLLVLALTFFVATVVLAVCYVKKYKKTFPFSNKEEKNVEIETKNISETKISGKIPEQEPTINGAKAEEPQAKPEPPVKCLEAEV</sequence>
<evidence type="ECO:0000313" key="16">
    <source>
        <dbReference type="Ensembl" id="ENSSMRP00000019318.1"/>
    </source>
</evidence>
<dbReference type="Ensembl" id="ENSSMRT00000022653.1">
    <property type="protein sequence ID" value="ENSSMRP00000019318.1"/>
    <property type="gene ID" value="ENSSMRG00000015050.1"/>
</dbReference>
<evidence type="ECO:0000256" key="6">
    <source>
        <dbReference type="ARBA" id="ARBA00022989"/>
    </source>
</evidence>